<evidence type="ECO:0000256" key="1">
    <source>
        <dbReference type="SAM" id="MobiDB-lite"/>
    </source>
</evidence>
<dbReference type="EMBL" id="JBBPBK010000001">
    <property type="protein sequence ID" value="KAK9291966.1"/>
    <property type="molecule type" value="Genomic_DNA"/>
</dbReference>
<keyword evidence="3" id="KW-1185">Reference proteome</keyword>
<dbReference type="AlphaFoldDB" id="A0AAP0S770"/>
<proteinExistence type="predicted"/>
<evidence type="ECO:0000313" key="2">
    <source>
        <dbReference type="EMBL" id="KAK9291966.1"/>
    </source>
</evidence>
<reference evidence="2 3" key="1">
    <citation type="journal article" date="2024" name="Plant J.">
        <title>Genome sequences and population genomics reveal climatic adaptation and genomic divergence between two closely related sweetgum species.</title>
        <authorList>
            <person name="Xu W.Q."/>
            <person name="Ren C.Q."/>
            <person name="Zhang X.Y."/>
            <person name="Comes H.P."/>
            <person name="Liu X.H."/>
            <person name="Li Y.G."/>
            <person name="Kettle C.J."/>
            <person name="Jalonen R."/>
            <person name="Gaisberger H."/>
            <person name="Ma Y.Z."/>
            <person name="Qiu Y.X."/>
        </authorList>
    </citation>
    <scope>NUCLEOTIDE SEQUENCE [LARGE SCALE GENOMIC DNA]</scope>
    <source>
        <strain evidence="2">Hangzhou</strain>
    </source>
</reference>
<accession>A0AAP0S770</accession>
<protein>
    <submittedName>
        <fullName evidence="2">Uncharacterized protein</fullName>
    </submittedName>
</protein>
<organism evidence="2 3">
    <name type="scientific">Liquidambar formosana</name>
    <name type="common">Formosan gum</name>
    <dbReference type="NCBI Taxonomy" id="63359"/>
    <lineage>
        <taxon>Eukaryota</taxon>
        <taxon>Viridiplantae</taxon>
        <taxon>Streptophyta</taxon>
        <taxon>Embryophyta</taxon>
        <taxon>Tracheophyta</taxon>
        <taxon>Spermatophyta</taxon>
        <taxon>Magnoliopsida</taxon>
        <taxon>eudicotyledons</taxon>
        <taxon>Gunneridae</taxon>
        <taxon>Pentapetalae</taxon>
        <taxon>Saxifragales</taxon>
        <taxon>Altingiaceae</taxon>
        <taxon>Liquidambar</taxon>
    </lineage>
</organism>
<dbReference type="Proteomes" id="UP001415857">
    <property type="component" value="Unassembled WGS sequence"/>
</dbReference>
<feature type="region of interest" description="Disordered" evidence="1">
    <location>
        <begin position="1"/>
        <end position="39"/>
    </location>
</feature>
<comment type="caution">
    <text evidence="2">The sequence shown here is derived from an EMBL/GenBank/DDBJ whole genome shotgun (WGS) entry which is preliminary data.</text>
</comment>
<evidence type="ECO:0000313" key="3">
    <source>
        <dbReference type="Proteomes" id="UP001415857"/>
    </source>
</evidence>
<sequence length="66" mass="7069">MPPRSANRKASAGKAKKSTPKSKRNDAQSSVVDAEETTVSVAVDPSTPVAETKEIECWIIDPEGRD</sequence>
<gene>
    <name evidence="2" type="ORF">L1049_019918</name>
</gene>
<name>A0AAP0S770_LIQFO</name>